<dbReference type="OrthoDB" id="9780723at2"/>
<dbReference type="GeneID" id="78076481"/>
<dbReference type="EMBL" id="LUAX01000003">
    <property type="protein sequence ID" value="OAM99250.1"/>
    <property type="molecule type" value="Genomic_DNA"/>
</dbReference>
<proteinExistence type="predicted"/>
<evidence type="ECO:0000313" key="5">
    <source>
        <dbReference type="Proteomes" id="UP001150001"/>
    </source>
</evidence>
<reference evidence="2" key="2">
    <citation type="submission" date="2022-11" db="EMBL/GenBank/DDBJ databases">
        <title>Role of the vibriolysin VemA secreted by the emergent pathogen Vibrio europaeus in the colonization of Manila clam mucus.</title>
        <authorList>
            <person name="Martinez C."/>
            <person name="Rodriguez S."/>
            <person name="Vences A."/>
            <person name="Barja J.L."/>
            <person name="Toranzo A.E."/>
            <person name="Dubert J."/>
        </authorList>
    </citation>
    <scope>NUCLEOTIDE SEQUENCE</scope>
    <source>
        <strain evidence="2">3454</strain>
    </source>
</reference>
<feature type="chain" id="PRO_5044550621" evidence="1">
    <location>
        <begin position="22"/>
        <end position="261"/>
    </location>
</feature>
<dbReference type="AlphaFoldDB" id="A0A178JBG3"/>
<evidence type="ECO:0000313" key="4">
    <source>
        <dbReference type="Proteomes" id="UP000094761"/>
    </source>
</evidence>
<dbReference type="EMBL" id="JAPFIT010000028">
    <property type="protein sequence ID" value="MDC5742722.1"/>
    <property type="molecule type" value="Genomic_DNA"/>
</dbReference>
<reference evidence="3 4" key="1">
    <citation type="submission" date="2016-03" db="EMBL/GenBank/DDBJ databases">
        <title>Draft genome sequence of the Vibrio tubiashii subs. europaeus.</title>
        <authorList>
            <person name="Spinard E."/>
            <person name="Dubert J."/>
            <person name="Nelson D.R."/>
            <person name="Barja J.L."/>
        </authorList>
    </citation>
    <scope>NUCLEOTIDE SEQUENCE [LARGE SCALE GENOMIC DNA]</scope>
    <source>
        <strain evidence="4">PP-638</strain>
        <strain evidence="3">PP2-638</strain>
    </source>
</reference>
<protein>
    <submittedName>
        <fullName evidence="2">DUF4198 domain-containing protein</fullName>
    </submittedName>
    <submittedName>
        <fullName evidence="3">Nickel transporter</fullName>
    </submittedName>
</protein>
<name>A0A178JBG3_9VIBR</name>
<sequence>MKKLSLAVGMAALSLSAVSQAHFQLMYTPTSQLEKPATVDMKLVFGHPMENGHVMDMGQPEEFFVSFKGEKTDLLKDLKKISWVGHDNKADAYKVDYKIRRNGDYIFGLVPAPYYEGGEDIYIQQITKRYINKGAMPTGWEEPIGLKTEIVPKNKPYQVFAGSTFTGQLLSEGKPAADVECEIEFLNTDIDTKANSFGKDTHRATPASAIVAITDDNGMFTFGIPTAGKWGFACLGSGPDTEFKGKELSQDAVLWIEAQDL</sequence>
<evidence type="ECO:0000313" key="3">
    <source>
        <dbReference type="EMBL" id="OAM99250.1"/>
    </source>
</evidence>
<evidence type="ECO:0000313" key="2">
    <source>
        <dbReference type="EMBL" id="MDC5742722.1"/>
    </source>
</evidence>
<evidence type="ECO:0000256" key="1">
    <source>
        <dbReference type="SAM" id="SignalP"/>
    </source>
</evidence>
<dbReference type="Proteomes" id="UP001150001">
    <property type="component" value="Unassembled WGS sequence"/>
</dbReference>
<keyword evidence="1" id="KW-0732">Signal</keyword>
<keyword evidence="5" id="KW-1185">Reference proteome</keyword>
<dbReference type="RefSeq" id="WP_069667656.1">
    <property type="nucleotide sequence ID" value="NZ_JAPFIM010000007.1"/>
</dbReference>
<organism evidence="3 4">
    <name type="scientific">Vibrio europaeus</name>
    <dbReference type="NCBI Taxonomy" id="300876"/>
    <lineage>
        <taxon>Bacteria</taxon>
        <taxon>Pseudomonadati</taxon>
        <taxon>Pseudomonadota</taxon>
        <taxon>Gammaproteobacteria</taxon>
        <taxon>Vibrionales</taxon>
        <taxon>Vibrionaceae</taxon>
        <taxon>Vibrio</taxon>
        <taxon>Vibrio oreintalis group</taxon>
    </lineage>
</organism>
<accession>A0A178JBG3</accession>
<comment type="caution">
    <text evidence="3">The sequence shown here is derived from an EMBL/GenBank/DDBJ whole genome shotgun (WGS) entry which is preliminary data.</text>
</comment>
<dbReference type="InterPro" id="IPR019613">
    <property type="entry name" value="DUF4198"/>
</dbReference>
<feature type="signal peptide" evidence="1">
    <location>
        <begin position="1"/>
        <end position="21"/>
    </location>
</feature>
<dbReference type="Pfam" id="PF10670">
    <property type="entry name" value="DUF4198"/>
    <property type="match status" value="1"/>
</dbReference>
<gene>
    <name evidence="3" type="ORF">AZ468_12275</name>
    <name evidence="2" type="ORF">OPW20_21950</name>
</gene>
<dbReference type="Proteomes" id="UP000094761">
    <property type="component" value="Unassembled WGS sequence"/>
</dbReference>